<gene>
    <name evidence="2" type="ORF">RIF29_20436</name>
</gene>
<feature type="chain" id="PRO_5042852685" description="Secreted protein" evidence="1">
    <location>
        <begin position="25"/>
        <end position="69"/>
    </location>
</feature>
<evidence type="ECO:0000256" key="1">
    <source>
        <dbReference type="SAM" id="SignalP"/>
    </source>
</evidence>
<name>A0AAN9I6B8_CROPI</name>
<accession>A0AAN9I6B8</accession>
<organism evidence="2 3">
    <name type="scientific">Crotalaria pallida</name>
    <name type="common">Smooth rattlebox</name>
    <name type="synonym">Crotalaria striata</name>
    <dbReference type="NCBI Taxonomy" id="3830"/>
    <lineage>
        <taxon>Eukaryota</taxon>
        <taxon>Viridiplantae</taxon>
        <taxon>Streptophyta</taxon>
        <taxon>Embryophyta</taxon>
        <taxon>Tracheophyta</taxon>
        <taxon>Spermatophyta</taxon>
        <taxon>Magnoliopsida</taxon>
        <taxon>eudicotyledons</taxon>
        <taxon>Gunneridae</taxon>
        <taxon>Pentapetalae</taxon>
        <taxon>rosids</taxon>
        <taxon>fabids</taxon>
        <taxon>Fabales</taxon>
        <taxon>Fabaceae</taxon>
        <taxon>Papilionoideae</taxon>
        <taxon>50 kb inversion clade</taxon>
        <taxon>genistoids sensu lato</taxon>
        <taxon>core genistoids</taxon>
        <taxon>Crotalarieae</taxon>
        <taxon>Crotalaria</taxon>
    </lineage>
</organism>
<dbReference type="Proteomes" id="UP001372338">
    <property type="component" value="Unassembled WGS sequence"/>
</dbReference>
<protein>
    <recommendedName>
        <fullName evidence="4">Secreted protein</fullName>
    </recommendedName>
</protein>
<dbReference type="EMBL" id="JAYWIO010000004">
    <property type="protein sequence ID" value="KAK7267757.1"/>
    <property type="molecule type" value="Genomic_DNA"/>
</dbReference>
<keyword evidence="1" id="KW-0732">Signal</keyword>
<feature type="signal peptide" evidence="1">
    <location>
        <begin position="1"/>
        <end position="24"/>
    </location>
</feature>
<keyword evidence="3" id="KW-1185">Reference proteome</keyword>
<evidence type="ECO:0000313" key="3">
    <source>
        <dbReference type="Proteomes" id="UP001372338"/>
    </source>
</evidence>
<evidence type="ECO:0008006" key="4">
    <source>
        <dbReference type="Google" id="ProtNLM"/>
    </source>
</evidence>
<dbReference type="AlphaFoldDB" id="A0AAN9I6B8"/>
<proteinExistence type="predicted"/>
<comment type="caution">
    <text evidence="2">The sequence shown here is derived from an EMBL/GenBank/DDBJ whole genome shotgun (WGS) entry which is preliminary data.</text>
</comment>
<reference evidence="2 3" key="1">
    <citation type="submission" date="2024-01" db="EMBL/GenBank/DDBJ databases">
        <title>The genomes of 5 underutilized Papilionoideae crops provide insights into root nodulation and disease resistanc.</title>
        <authorList>
            <person name="Yuan L."/>
        </authorList>
    </citation>
    <scope>NUCLEOTIDE SEQUENCE [LARGE SCALE GENOMIC DNA]</scope>
    <source>
        <strain evidence="2">ZHUSHIDOU_FW_LH</strain>
        <tissue evidence="2">Leaf</tissue>
    </source>
</reference>
<evidence type="ECO:0000313" key="2">
    <source>
        <dbReference type="EMBL" id="KAK7267757.1"/>
    </source>
</evidence>
<sequence>MRMSLKLKSWMMLIMFVRMHGGCGWEAPGCAVVVGFSVFPFFVEGLVYSSEQWPQYTDLQVNDLSTKER</sequence>